<comment type="caution">
    <text evidence="2">The sequence shown here is derived from an EMBL/GenBank/DDBJ whole genome shotgun (WGS) entry which is preliminary data.</text>
</comment>
<dbReference type="Proteomes" id="UP001623330">
    <property type="component" value="Unassembled WGS sequence"/>
</dbReference>
<proteinExistence type="predicted"/>
<name>A0ABR4NTM0_9SACH</name>
<organism evidence="2 3">
    <name type="scientific">Nakaseomyces bracarensis</name>
    <dbReference type="NCBI Taxonomy" id="273131"/>
    <lineage>
        <taxon>Eukaryota</taxon>
        <taxon>Fungi</taxon>
        <taxon>Dikarya</taxon>
        <taxon>Ascomycota</taxon>
        <taxon>Saccharomycotina</taxon>
        <taxon>Saccharomycetes</taxon>
        <taxon>Saccharomycetales</taxon>
        <taxon>Saccharomycetaceae</taxon>
        <taxon>Nakaseomyces</taxon>
    </lineage>
</organism>
<evidence type="ECO:0000256" key="1">
    <source>
        <dbReference type="SAM" id="MobiDB-lite"/>
    </source>
</evidence>
<feature type="region of interest" description="Disordered" evidence="1">
    <location>
        <begin position="671"/>
        <end position="691"/>
    </location>
</feature>
<feature type="compositionally biased region" description="Polar residues" evidence="1">
    <location>
        <begin position="672"/>
        <end position="691"/>
    </location>
</feature>
<feature type="region of interest" description="Disordered" evidence="1">
    <location>
        <begin position="576"/>
        <end position="604"/>
    </location>
</feature>
<evidence type="ECO:0000313" key="3">
    <source>
        <dbReference type="Proteomes" id="UP001623330"/>
    </source>
</evidence>
<reference evidence="2 3" key="1">
    <citation type="submission" date="2024-05" db="EMBL/GenBank/DDBJ databases">
        <title>Long read based assembly of the Candida bracarensis genome reveals expanded adhesin content.</title>
        <authorList>
            <person name="Marcet-Houben M."/>
            <person name="Ksiezopolska E."/>
            <person name="Gabaldon T."/>
        </authorList>
    </citation>
    <scope>NUCLEOTIDE SEQUENCE [LARGE SCALE GENOMIC DNA]</scope>
    <source>
        <strain evidence="2 3">CBM6</strain>
    </source>
</reference>
<protein>
    <submittedName>
        <fullName evidence="2">ISWI one complex protein 2</fullName>
    </submittedName>
</protein>
<evidence type="ECO:0000313" key="2">
    <source>
        <dbReference type="EMBL" id="KAL3232070.1"/>
    </source>
</evidence>
<dbReference type="EMBL" id="JBEVYD010000005">
    <property type="protein sequence ID" value="KAL3232070.1"/>
    <property type="molecule type" value="Genomic_DNA"/>
</dbReference>
<accession>A0ABR4NTM0</accession>
<sequence>MRRSRASGYGNGMLEPANWHQYVSEETLQIYMKQVRPKVEIPTDLLIDESERQQIQTSWEFQYVIAWLYNACESFRTRGSYISELIESYSKNTIKPYWKDLKFDENILWLDFYNVFPHIRLNLLKNVANNKSITLDQWYDILSNHMEINDNFEKLTLSEQFNLLFKIIKHIEARNLPFRNYLINYLDLFEFEHIEIQQHKYIYALPNTGVLVQRTLKKKSNTELKVPIKLQNCTVVDKKDGMMDLIHLDYSNEINDYFAAFEFENEILSTDWETFLAYWDKHKNDKLIDEFCVTLVPEYINHILYSSRAIKNKEKEESLAELLTRRKRSSRLVAKEEEVKKQDDQDTLMDKVAERSQYIKHKHRVVSKTVKKVKDIIRNEIWFRFEQELKREKVRRRNNPKLSSDSFGPDDAHPLGDMDWEIINQNTVFKEKVVQIPPSIINDSTMKMLPEYEDLPIQLCLSEDELNQLNDQGMGSEKEHVDTLDWFFNCPGELDAQAQFISHETEPPANVSESSLVSCGECMRWQHWVHQPPKIVEILTYASLKPTMINDGKEHTLTERDLSAVNFKVIEEQPVYSRRSTRTKTSEQKENSEPPVVQSNRPIDKRRPIGEFNTFICGWCMEKYEANIRESFVPELKAIRLKQKKQFEYREKKKKEKLQQKVTMLPRETSFDAPTNVMTSGTTPNTGQINNAKDANVMPLQESKVSYENNTQSEFIPSVSSKVFSPIIHDSNEPSLTSSNMENVETLKSKISEDHNTVNISVPAINGIPKPAGNSSI</sequence>
<gene>
    <name evidence="2" type="ORF">RNJ44_03986</name>
</gene>
<keyword evidence="3" id="KW-1185">Reference proteome</keyword>